<feature type="domain" description="Dermonecrotic toxin N-terminal" evidence="1">
    <location>
        <begin position="765"/>
        <end position="1015"/>
    </location>
</feature>
<protein>
    <recommendedName>
        <fullName evidence="1">Dermonecrotic toxin N-terminal domain-containing protein</fullName>
    </recommendedName>
</protein>
<dbReference type="InterPro" id="IPR046673">
    <property type="entry name" value="ToxA_N"/>
</dbReference>
<reference evidence="2 3" key="1">
    <citation type="submission" date="2016-10" db="EMBL/GenBank/DDBJ databases">
        <title>Comparative genome analysis of multiple Pseudomonas spp. focuses on biocontrol and plant growth promoting traits.</title>
        <authorList>
            <person name="Tao X.-Y."/>
            <person name="Taylor C.G."/>
        </authorList>
    </citation>
    <scope>NUCLEOTIDE SEQUENCE [LARGE SCALE GENOMIC DNA]</scope>
    <source>
        <strain evidence="2 3">29G9</strain>
    </source>
</reference>
<dbReference type="EMBL" id="MOAY01000074">
    <property type="protein sequence ID" value="ROM39263.1"/>
    <property type="molecule type" value="Genomic_DNA"/>
</dbReference>
<organism evidence="2 3">
    <name type="scientific">Pseudomonas poae</name>
    <dbReference type="NCBI Taxonomy" id="200451"/>
    <lineage>
        <taxon>Bacteria</taxon>
        <taxon>Pseudomonadati</taxon>
        <taxon>Pseudomonadota</taxon>
        <taxon>Gammaproteobacteria</taxon>
        <taxon>Pseudomonadales</taxon>
        <taxon>Pseudomonadaceae</taxon>
        <taxon>Pseudomonas</taxon>
    </lineage>
</organism>
<dbReference type="Pfam" id="PF20178">
    <property type="entry name" value="ToxA_N"/>
    <property type="match status" value="1"/>
</dbReference>
<dbReference type="Proteomes" id="UP000284656">
    <property type="component" value="Unassembled WGS sequence"/>
</dbReference>
<comment type="caution">
    <text evidence="2">The sequence shown here is derived from an EMBL/GenBank/DDBJ whole genome shotgun (WGS) entry which is preliminary data.</text>
</comment>
<evidence type="ECO:0000313" key="3">
    <source>
        <dbReference type="Proteomes" id="UP000284656"/>
    </source>
</evidence>
<evidence type="ECO:0000313" key="2">
    <source>
        <dbReference type="EMBL" id="ROM39263.1"/>
    </source>
</evidence>
<sequence>MGPLPDTDDSAAAAEAELQAIRDALRWRINTCSHPSRLINQLALADLRCSESTQALAHLIGRSPKVLNVLRAELRKTFEIDPDSLIFTEPKPPREPQNVDTLTDRALFSLVKPSVVINVNAFTALSIKGSPNRRLPYTPLEALRRVLAMGLPDVLARAQRTYWDTLVQGSWLTRRERWAALHTQLFADRAFIARQLDELSSAGMMMVQAVIDAPTTAARQRAGGGWAAVRVGQLMWPGSPALAIPGALHLYRDGEPVDAPHVIYLPGVVRNFHEYPSFEAFQGGVLELGSERFHLLWQCLPLDQRNVACPPADLSPTTRFVRGHAVTGDALALGAEALLSGQWGNELACARKVNLAHVFSTARPRPQPLEARAFLACVEGARKQLIGGARLGPLRDQLLRWDHRRRRAEIVFASTAPTLAMLTVERQVKRYEKGLVTLLGPADPNVQTPAYQGLLSLIRQRDVHAQALKALVQAAPQRLLDLVFWAGRPGGAGTPRRVSLFLNAQAEALRCEVLLQHQLKRLGTAHRDLMIEVIDQPLASRRSQSQTRVMSVAIGNEPDAFYPLHNVWVVTTAAAVRVPTRQRPVVLYAFGADGGVAAFSGLDALTQSLKASLGSRDDSVLWGYVERDKRRDLRAHAARESLSVRYLHMRGKPALASLKKLLGTCDRLHKSTEDITRIFSEVTDAELSRSLLMFELQGNLTAPANSALNQAQANVELMCKVASESTQLPAWLVSAPSVQRRQFRRLWRLHLSSAFAFARRLQDCLPDLGTFARRALRDRLHQDGLPSHLDIEQPLIDLPDDVQDSFCGWESRCSVGDRQRILTATPERTTFSLQQLALHNLDPVAPWTQWRFNRARYLQLQWKERLNAAYLIPMVASLDIGGEYARLINSVFYPPVGDAHTVTEGRIPALLNRTLRAGAEQHLYAAVQQGLTASAESLLRTAMAARTPRDLLKNQRQLQLHVVHLVGHTMQHDRYITGLVVVQDIATGQCVVYWPDGPPEAVLTEYSSLEQARVELNRVGSLPGSVKVLARQVAPGWAFEALTHHPARAAAPDPALNILDYLPGISMVKGIQRGIEFIRSFKIKHLEPTVQLNELENVILEQIASDPQDWLAIVATSHSDARALLYRASVFELQRQAQAVSRSGKELENYRARRLAEQSETRSRRIVAFFSQFFFPLFSVFNDVYELLLAARHYRRFGDAHDAVDVGFMSSFLIIDLLLNVMPGPKPAGRVASRAARPVSRVALGRIHRLRMTAQGGPVRLASPPVMQLKTLEHFKVEGVPKEAVALKGPDQVGIHAKDGVLFVADDTHHYPVYRRGNEPVFRLENRQVAGQGELILNIHQPGEWLLGADAPQPMAGTSSGVLNPWPAPVSALSDWWPPVLRTATEASILQSFSTATHWLDWRMQIPITAQLSSPAPGLFHVPLASPGISYNVLRVAPPNTSLADPLSGYYRLLPQGDQAPLHRIVFITRDEPRVSLASADIERWTRTAPDEQPIPASRSSANDWQLHQPLFNKPLARYVSEAFPTLTKGSQNFAVARLVELSGPRRPATATHLLNIRATLDGWLPPAPARPGQTDDLLRMLRPSERGRVSVFIGYDGKAPGFTRVDFRVQGLDPLLRSVSRRHTVVRNNAQHPAVRQVLEQMGFNVEELRVTHGRRTTRDLVVTHALSDRLYYVSVRWVERSSITLHSRLTDGWFTKAINRHPVSQVFARIKRAREEGRLVRLVAGIQWPVSGTLPPSVYFVKVGPPP</sequence>
<gene>
    <name evidence="2" type="ORF">BK648_20155</name>
</gene>
<name>A0A423ET53_9PSED</name>
<dbReference type="RefSeq" id="WP_259740929.1">
    <property type="nucleotide sequence ID" value="NZ_MOAY01000074.1"/>
</dbReference>
<accession>A0A423ET53</accession>
<evidence type="ECO:0000259" key="1">
    <source>
        <dbReference type="Pfam" id="PF20178"/>
    </source>
</evidence>
<proteinExistence type="predicted"/>